<feature type="domain" description="Glycosyltransferase RgtA/B/C/D-like" evidence="9">
    <location>
        <begin position="49"/>
        <end position="209"/>
    </location>
</feature>
<gene>
    <name evidence="10" type="ORF">C1I98_16275</name>
</gene>
<feature type="transmembrane region" description="Helical" evidence="8">
    <location>
        <begin position="193"/>
        <end position="212"/>
    </location>
</feature>
<evidence type="ECO:0000256" key="2">
    <source>
        <dbReference type="ARBA" id="ARBA00022475"/>
    </source>
</evidence>
<keyword evidence="3" id="KW-0328">Glycosyltransferase</keyword>
<evidence type="ECO:0000256" key="6">
    <source>
        <dbReference type="ARBA" id="ARBA00022989"/>
    </source>
</evidence>
<keyword evidence="11" id="KW-1185">Reference proteome</keyword>
<dbReference type="PANTHER" id="PTHR33908">
    <property type="entry name" value="MANNOSYLTRANSFERASE YKCB-RELATED"/>
    <property type="match status" value="1"/>
</dbReference>
<dbReference type="Proteomes" id="UP000248544">
    <property type="component" value="Unassembled WGS sequence"/>
</dbReference>
<accession>A0A2W2H654</accession>
<keyword evidence="7 8" id="KW-0472">Membrane</keyword>
<protein>
    <recommendedName>
        <fullName evidence="9">Glycosyltransferase RgtA/B/C/D-like domain-containing protein</fullName>
    </recommendedName>
</protein>
<evidence type="ECO:0000256" key="4">
    <source>
        <dbReference type="ARBA" id="ARBA00022679"/>
    </source>
</evidence>
<dbReference type="EMBL" id="POUA01000114">
    <property type="protein sequence ID" value="PZG44948.1"/>
    <property type="molecule type" value="Genomic_DNA"/>
</dbReference>
<keyword evidence="2" id="KW-1003">Cell membrane</keyword>
<evidence type="ECO:0000313" key="10">
    <source>
        <dbReference type="EMBL" id="PZG44948.1"/>
    </source>
</evidence>
<evidence type="ECO:0000313" key="11">
    <source>
        <dbReference type="Proteomes" id="UP000248544"/>
    </source>
</evidence>
<evidence type="ECO:0000256" key="3">
    <source>
        <dbReference type="ARBA" id="ARBA00022676"/>
    </source>
</evidence>
<evidence type="ECO:0000256" key="1">
    <source>
        <dbReference type="ARBA" id="ARBA00004651"/>
    </source>
</evidence>
<keyword evidence="6 8" id="KW-1133">Transmembrane helix</keyword>
<proteinExistence type="predicted"/>
<dbReference type="InterPro" id="IPR038731">
    <property type="entry name" value="RgtA/B/C-like"/>
</dbReference>
<dbReference type="GO" id="GO:0005886">
    <property type="term" value="C:plasma membrane"/>
    <property type="evidence" value="ECO:0007669"/>
    <property type="project" value="UniProtKB-SubCell"/>
</dbReference>
<reference evidence="10 11" key="1">
    <citation type="submission" date="2018-01" db="EMBL/GenBank/DDBJ databases">
        <title>Draft genome sequence of Sphaerisporangium sp. 7K107.</title>
        <authorList>
            <person name="Sahin N."/>
            <person name="Saygin H."/>
            <person name="Ay H."/>
        </authorList>
    </citation>
    <scope>NUCLEOTIDE SEQUENCE [LARGE SCALE GENOMIC DNA]</scope>
    <source>
        <strain evidence="10 11">7K107</strain>
    </source>
</reference>
<evidence type="ECO:0000256" key="8">
    <source>
        <dbReference type="SAM" id="Phobius"/>
    </source>
</evidence>
<feature type="transmembrane region" description="Helical" evidence="8">
    <location>
        <begin position="268"/>
        <end position="285"/>
    </location>
</feature>
<name>A0A2W2H654_9ACTN</name>
<dbReference type="InterPro" id="IPR050297">
    <property type="entry name" value="LipidA_mod_glycosyltrf_83"/>
</dbReference>
<evidence type="ECO:0000256" key="7">
    <source>
        <dbReference type="ARBA" id="ARBA00023136"/>
    </source>
</evidence>
<organism evidence="10 11">
    <name type="scientific">Spongiactinospora gelatinilytica</name>
    <dbReference type="NCBI Taxonomy" id="2666298"/>
    <lineage>
        <taxon>Bacteria</taxon>
        <taxon>Bacillati</taxon>
        <taxon>Actinomycetota</taxon>
        <taxon>Actinomycetes</taxon>
        <taxon>Streptosporangiales</taxon>
        <taxon>Streptosporangiaceae</taxon>
        <taxon>Spongiactinospora</taxon>
    </lineage>
</organism>
<dbReference type="AlphaFoldDB" id="A0A2W2H654"/>
<dbReference type="GO" id="GO:0016763">
    <property type="term" value="F:pentosyltransferase activity"/>
    <property type="evidence" value="ECO:0007669"/>
    <property type="project" value="TreeGrafter"/>
</dbReference>
<keyword evidence="4" id="KW-0808">Transferase</keyword>
<keyword evidence="5 8" id="KW-0812">Transmembrane</keyword>
<dbReference type="GO" id="GO:0009103">
    <property type="term" value="P:lipopolysaccharide biosynthetic process"/>
    <property type="evidence" value="ECO:0007669"/>
    <property type="project" value="UniProtKB-ARBA"/>
</dbReference>
<comment type="subcellular location">
    <subcellularLocation>
        <location evidence="1">Cell membrane</location>
        <topology evidence="1">Multi-pass membrane protein</topology>
    </subcellularLocation>
</comment>
<dbReference type="PANTHER" id="PTHR33908:SF11">
    <property type="entry name" value="MEMBRANE PROTEIN"/>
    <property type="match status" value="1"/>
</dbReference>
<feature type="transmembrane region" description="Helical" evidence="8">
    <location>
        <begin position="148"/>
        <end position="181"/>
    </location>
</feature>
<evidence type="ECO:0000256" key="5">
    <source>
        <dbReference type="ARBA" id="ARBA00022692"/>
    </source>
</evidence>
<feature type="transmembrane region" description="Helical" evidence="8">
    <location>
        <begin position="70"/>
        <end position="91"/>
    </location>
</feature>
<feature type="transmembrane region" description="Helical" evidence="8">
    <location>
        <begin position="236"/>
        <end position="256"/>
    </location>
</feature>
<evidence type="ECO:0000259" key="9">
    <source>
        <dbReference type="Pfam" id="PF13231"/>
    </source>
</evidence>
<comment type="caution">
    <text evidence="10">The sequence shown here is derived from an EMBL/GenBank/DDBJ whole genome shotgun (WGS) entry which is preliminary data.</text>
</comment>
<feature type="transmembrane region" description="Helical" evidence="8">
    <location>
        <begin position="320"/>
        <end position="340"/>
    </location>
</feature>
<sequence length="497" mass="53680">MPAVAWRPVLVLTAFYWAVLVAASGRYGFHRDELYFIEAGRHPAWGYPDQPPLLPLLMRAITAVSGESIVAVRVVAASIVAAGVVVAALTARELNGGRTAQLMTSAAYAVSPFILSAGHSLYTVTVDLLATTALIWLLLRWVRTGQAVWALTAGAAAAVALQAKYLVAFVLAAIFAGMLIAGPRDLLRRAAPWAAVVVAVIPSIPSLLWQHAHGWPQLGMAEAIGTNDDFLGRPGFLPYLVILTGPLTSPLWAYGWLRLFRSPRLHRYRFLGWAYLILVVTFLATGGKPNYLAGMWAVLWAAGAVELESRLAAARWPRPVLPGLYAVAGALAAVMSLPIYPVTWLARSPQATNSATTETVGWPELVAEVARVRDTLPPAERPLVTIMADNYGEAGAIDLYGGRYGLPPAHSGHNGYRDFRVPARDGGPTIFVGPRGAAGRAYLTRFWHEVTPAGRIDNGVGLAGKEQGRTIWICRGQRAPWRELWPRFAHLGMTGRA</sequence>
<dbReference type="Pfam" id="PF13231">
    <property type="entry name" value="PMT_2"/>
    <property type="match status" value="1"/>
</dbReference>